<comment type="similarity">
    <text evidence="2">Belongs to the BexD/CtrA/VexA family.</text>
</comment>
<evidence type="ECO:0000256" key="2">
    <source>
        <dbReference type="ARBA" id="ARBA00009450"/>
    </source>
</evidence>
<reference evidence="19" key="1">
    <citation type="submission" date="2017-01" db="EMBL/GenBank/DDBJ databases">
        <authorList>
            <person name="Varghese N."/>
            <person name="Submissions S."/>
        </authorList>
    </citation>
    <scope>NUCLEOTIDE SEQUENCE [LARGE SCALE GENOMIC DNA]</scope>
    <source>
        <strain evidence="19">DM9</strain>
    </source>
</reference>
<dbReference type="GO" id="GO:0006811">
    <property type="term" value="P:monoatomic ion transport"/>
    <property type="evidence" value="ECO:0007669"/>
    <property type="project" value="UniProtKB-KW"/>
</dbReference>
<evidence type="ECO:0000256" key="7">
    <source>
        <dbReference type="ARBA" id="ARBA00022729"/>
    </source>
</evidence>
<dbReference type="GO" id="GO:0009279">
    <property type="term" value="C:cell outer membrane"/>
    <property type="evidence" value="ECO:0007669"/>
    <property type="project" value="UniProtKB-SubCell"/>
</dbReference>
<dbReference type="PROSITE" id="PS51257">
    <property type="entry name" value="PROKAR_LIPOPROTEIN"/>
    <property type="match status" value="1"/>
</dbReference>
<keyword evidence="6" id="KW-0812">Transmembrane</keyword>
<dbReference type="InterPro" id="IPR054765">
    <property type="entry name" value="SLBB_dom"/>
</dbReference>
<evidence type="ECO:0000256" key="9">
    <source>
        <dbReference type="ARBA" id="ARBA00023065"/>
    </source>
</evidence>
<dbReference type="EMBL" id="FTNM01000006">
    <property type="protein sequence ID" value="SIR43943.1"/>
    <property type="molecule type" value="Genomic_DNA"/>
</dbReference>
<comment type="subcellular location">
    <subcellularLocation>
        <location evidence="1">Cell outer membrane</location>
        <topology evidence="1">Multi-pass membrane protein</topology>
    </subcellularLocation>
</comment>
<keyword evidence="7 15" id="KW-0732">Signal</keyword>
<feature type="signal peptide" evidence="15">
    <location>
        <begin position="1"/>
        <end position="28"/>
    </location>
</feature>
<evidence type="ECO:0000256" key="14">
    <source>
        <dbReference type="ARBA" id="ARBA00023288"/>
    </source>
</evidence>
<keyword evidence="14" id="KW-0449">Lipoprotein</keyword>
<dbReference type="PANTHER" id="PTHR33619">
    <property type="entry name" value="POLYSACCHARIDE EXPORT PROTEIN GFCE-RELATED"/>
    <property type="match status" value="1"/>
</dbReference>
<dbReference type="PANTHER" id="PTHR33619:SF3">
    <property type="entry name" value="POLYSACCHARIDE EXPORT PROTEIN GFCE-RELATED"/>
    <property type="match status" value="1"/>
</dbReference>
<keyword evidence="19" id="KW-1185">Reference proteome</keyword>
<keyword evidence="12" id="KW-0564">Palmitate</keyword>
<dbReference type="Proteomes" id="UP000185924">
    <property type="component" value="Unassembled WGS sequence"/>
</dbReference>
<dbReference type="RefSeq" id="WP_076423136.1">
    <property type="nucleotide sequence ID" value="NZ_FTNM01000006.1"/>
</dbReference>
<keyword evidence="3" id="KW-0813">Transport</keyword>
<accession>A0A1N7AYB2</accession>
<feature type="chain" id="PRO_5013020829" evidence="15">
    <location>
        <begin position="29"/>
        <end position="262"/>
    </location>
</feature>
<gene>
    <name evidence="18" type="ORF">SAMN05421545_3666</name>
</gene>
<evidence type="ECO:0000256" key="13">
    <source>
        <dbReference type="ARBA" id="ARBA00023237"/>
    </source>
</evidence>
<organism evidence="18 19">
    <name type="scientific">Pontibacter lucknowensis</name>
    <dbReference type="NCBI Taxonomy" id="1077936"/>
    <lineage>
        <taxon>Bacteria</taxon>
        <taxon>Pseudomonadati</taxon>
        <taxon>Bacteroidota</taxon>
        <taxon>Cytophagia</taxon>
        <taxon>Cytophagales</taxon>
        <taxon>Hymenobacteraceae</taxon>
        <taxon>Pontibacter</taxon>
    </lineage>
</organism>
<keyword evidence="5" id="KW-0762">Sugar transport</keyword>
<sequence length="262" mass="29153">MKLYKVKAFVFILVCCVLLSSCASTNHAVYFDNVSTSEIISKAESLEPILQPNDLLNITVSSLNPTATEIFNASSENSFRASSATNTIAQSPGYLVDPEGYIQFPFLGRIKAAGLTKKEFQEGIKREIESRKLLKDPIVDVRYLNYKVSVLGEVSRPSVLTVPNEKLTLLEALGLAGDLTIFASRHNVLLIREEAGVKKLVRLDLTTDEIFKSPYYYLRSNDIIYVEPNRAKIASASATRQWLPLVLSSLTFVVVSIDRLTR</sequence>
<evidence type="ECO:0000256" key="8">
    <source>
        <dbReference type="ARBA" id="ARBA00023047"/>
    </source>
</evidence>
<dbReference type="Pfam" id="PF02563">
    <property type="entry name" value="Poly_export"/>
    <property type="match status" value="1"/>
</dbReference>
<evidence type="ECO:0000256" key="5">
    <source>
        <dbReference type="ARBA" id="ARBA00022597"/>
    </source>
</evidence>
<protein>
    <submittedName>
        <fullName evidence="18">Polysaccharide export outer membrane protein</fullName>
    </submittedName>
</protein>
<evidence type="ECO:0000256" key="1">
    <source>
        <dbReference type="ARBA" id="ARBA00004571"/>
    </source>
</evidence>
<evidence type="ECO:0000256" key="4">
    <source>
        <dbReference type="ARBA" id="ARBA00022452"/>
    </source>
</evidence>
<proteinExistence type="inferred from homology"/>
<dbReference type="Gene3D" id="3.30.1950.10">
    <property type="entry name" value="wza like domain"/>
    <property type="match status" value="1"/>
</dbReference>
<dbReference type="AlphaFoldDB" id="A0A1N7AYB2"/>
<keyword evidence="10" id="KW-0626">Porin</keyword>
<keyword evidence="13" id="KW-0998">Cell outer membrane</keyword>
<dbReference type="InterPro" id="IPR003715">
    <property type="entry name" value="Poly_export_N"/>
</dbReference>
<dbReference type="Pfam" id="PF22461">
    <property type="entry name" value="SLBB_2"/>
    <property type="match status" value="1"/>
</dbReference>
<evidence type="ECO:0000313" key="19">
    <source>
        <dbReference type="Proteomes" id="UP000185924"/>
    </source>
</evidence>
<dbReference type="GO" id="GO:0015288">
    <property type="term" value="F:porin activity"/>
    <property type="evidence" value="ECO:0007669"/>
    <property type="project" value="UniProtKB-KW"/>
</dbReference>
<feature type="domain" description="Polysaccharide export protein N-terminal" evidence="16">
    <location>
        <begin position="48"/>
        <end position="142"/>
    </location>
</feature>
<evidence type="ECO:0000259" key="17">
    <source>
        <dbReference type="Pfam" id="PF22461"/>
    </source>
</evidence>
<keyword evidence="8" id="KW-0625">Polysaccharide transport</keyword>
<dbReference type="GO" id="GO:0015159">
    <property type="term" value="F:polysaccharide transmembrane transporter activity"/>
    <property type="evidence" value="ECO:0007669"/>
    <property type="project" value="InterPro"/>
</dbReference>
<keyword evidence="4" id="KW-1134">Transmembrane beta strand</keyword>
<feature type="domain" description="SLBB" evidence="17">
    <location>
        <begin position="147"/>
        <end position="226"/>
    </location>
</feature>
<evidence type="ECO:0000256" key="15">
    <source>
        <dbReference type="SAM" id="SignalP"/>
    </source>
</evidence>
<evidence type="ECO:0000256" key="10">
    <source>
        <dbReference type="ARBA" id="ARBA00023114"/>
    </source>
</evidence>
<evidence type="ECO:0000256" key="3">
    <source>
        <dbReference type="ARBA" id="ARBA00022448"/>
    </source>
</evidence>
<dbReference type="InterPro" id="IPR049712">
    <property type="entry name" value="Poly_export"/>
</dbReference>
<evidence type="ECO:0000256" key="12">
    <source>
        <dbReference type="ARBA" id="ARBA00023139"/>
    </source>
</evidence>
<keyword evidence="11" id="KW-0472">Membrane</keyword>
<dbReference type="GO" id="GO:0046930">
    <property type="term" value="C:pore complex"/>
    <property type="evidence" value="ECO:0007669"/>
    <property type="project" value="UniProtKB-KW"/>
</dbReference>
<evidence type="ECO:0000313" key="18">
    <source>
        <dbReference type="EMBL" id="SIR43943.1"/>
    </source>
</evidence>
<evidence type="ECO:0000256" key="11">
    <source>
        <dbReference type="ARBA" id="ARBA00023136"/>
    </source>
</evidence>
<evidence type="ECO:0000256" key="6">
    <source>
        <dbReference type="ARBA" id="ARBA00022692"/>
    </source>
</evidence>
<keyword evidence="9" id="KW-0406">Ion transport</keyword>
<evidence type="ECO:0000259" key="16">
    <source>
        <dbReference type="Pfam" id="PF02563"/>
    </source>
</evidence>
<dbReference type="STRING" id="1077936.SAMN05421545_3666"/>
<name>A0A1N7AYB2_9BACT</name>